<organism evidence="1 2">
    <name type="scientific">Skermanella cutis</name>
    <dbReference type="NCBI Taxonomy" id="2775420"/>
    <lineage>
        <taxon>Bacteria</taxon>
        <taxon>Pseudomonadati</taxon>
        <taxon>Pseudomonadota</taxon>
        <taxon>Alphaproteobacteria</taxon>
        <taxon>Rhodospirillales</taxon>
        <taxon>Azospirillaceae</taxon>
        <taxon>Skermanella</taxon>
    </lineage>
</organism>
<reference evidence="1" key="1">
    <citation type="submission" date="2021-02" db="EMBL/GenBank/DDBJ databases">
        <title>Skermanella TT6 skin isolate.</title>
        <authorList>
            <person name="Lee K."/>
            <person name="Ganzorig M."/>
        </authorList>
    </citation>
    <scope>NUCLEOTIDE SEQUENCE</scope>
    <source>
        <strain evidence="1">TT6</strain>
    </source>
</reference>
<sequence>MADIRRYIDSVDCSAILLKGMQHLDGLALSVTPGRVRTFVVLYDPSKTLPGCILPLCTMMPFKKDLSMVGSVPATHDYSPLLSILIRPRNPPGRHP</sequence>
<gene>
    <name evidence="1" type="ORF">IGS68_00840</name>
</gene>
<proteinExistence type="predicted"/>
<dbReference type="EMBL" id="CP067420">
    <property type="protein sequence ID" value="QQP89860.1"/>
    <property type="molecule type" value="Genomic_DNA"/>
</dbReference>
<accession>A0ABX7B648</accession>
<name>A0ABX7B648_9PROT</name>
<dbReference type="RefSeq" id="WP_201076618.1">
    <property type="nucleotide sequence ID" value="NZ_CP067420.1"/>
</dbReference>
<dbReference type="Proteomes" id="UP000595197">
    <property type="component" value="Chromosome"/>
</dbReference>
<protein>
    <submittedName>
        <fullName evidence="1">Uncharacterized protein</fullName>
    </submittedName>
</protein>
<evidence type="ECO:0000313" key="2">
    <source>
        <dbReference type="Proteomes" id="UP000595197"/>
    </source>
</evidence>
<evidence type="ECO:0000313" key="1">
    <source>
        <dbReference type="EMBL" id="QQP89860.1"/>
    </source>
</evidence>
<keyword evidence="2" id="KW-1185">Reference proteome</keyword>